<name>A0A9P9K0N5_FUSSL</name>
<comment type="caution">
    <text evidence="2">The sequence shown here is derived from an EMBL/GenBank/DDBJ whole genome shotgun (WGS) entry which is preliminary data.</text>
</comment>
<dbReference type="EMBL" id="JAGTJS010000017">
    <property type="protein sequence ID" value="KAH7244812.1"/>
    <property type="molecule type" value="Genomic_DNA"/>
</dbReference>
<proteinExistence type="predicted"/>
<dbReference type="Pfam" id="PF14737">
    <property type="entry name" value="DUF4470"/>
    <property type="match status" value="1"/>
</dbReference>
<organism evidence="2 3">
    <name type="scientific">Fusarium solani</name>
    <name type="common">Filamentous fungus</name>
    <dbReference type="NCBI Taxonomy" id="169388"/>
    <lineage>
        <taxon>Eukaryota</taxon>
        <taxon>Fungi</taxon>
        <taxon>Dikarya</taxon>
        <taxon>Ascomycota</taxon>
        <taxon>Pezizomycotina</taxon>
        <taxon>Sordariomycetes</taxon>
        <taxon>Hypocreomycetidae</taxon>
        <taxon>Hypocreales</taxon>
        <taxon>Nectriaceae</taxon>
        <taxon>Fusarium</taxon>
        <taxon>Fusarium solani species complex</taxon>
    </lineage>
</organism>
<feature type="domain" description="DUF4470" evidence="1">
    <location>
        <begin position="99"/>
        <end position="194"/>
    </location>
</feature>
<dbReference type="InterPro" id="IPR027974">
    <property type="entry name" value="DUF4470"/>
</dbReference>
<keyword evidence="3" id="KW-1185">Reference proteome</keyword>
<sequence>MSQSQQLNSTLQYQSPFPCANVNGGIACRGTGGLVCASCMLVAYCDPFCRFQDRTHHAPYCTLPFLDSTWVPSWSVEGRQPTFGREGYVAPFATHKNIWGDVPALDILKLDQNEGVQYHKDLALLFAASGDLRNVIKTVTSLPRTFRNDLTITINDNDLDVVARNIILLLTALLSAKPEDAATRMIHIWYSAFIRQSDLEFLHGVVRPNIERVCSNLEGEDLDRLHSGTFSRGSYSGVNVVLPKKSWLALLKYLEVPDGLPLDQARQVRTAVTLPAGHLDYIEHNYFPLLPAQRICWHRFRLDGVLLPFGASRKPFDTPNPTLFHSANWPYRGDSQPIQGWGFGEVIKVSTGEASMDHYGKLFYYLQEVFVKFCRDLRSRNLSFCLYNQDIQHLARNLGAQSFARIELSNLSEEPYIDPDLVSRCLVPLLQVQTMNPYATLIMLFTKAVWAQINTSYEIPAMAKCAPTMATLIPQVVMPPGEQDPIVSKFLLGMGLIIDVDDLFDKYLDSNQAHRMNCDSTAVKENHTIVEKWPFRPKLTPGQYGTPGELAVMLSSAALGLARYVEYKSLLS</sequence>
<evidence type="ECO:0000313" key="3">
    <source>
        <dbReference type="Proteomes" id="UP000736672"/>
    </source>
</evidence>
<dbReference type="SUPFAM" id="SSF144232">
    <property type="entry name" value="HIT/MYND zinc finger-like"/>
    <property type="match status" value="1"/>
</dbReference>
<dbReference type="OrthoDB" id="5282002at2759"/>
<evidence type="ECO:0000313" key="2">
    <source>
        <dbReference type="EMBL" id="KAH7244812.1"/>
    </source>
</evidence>
<evidence type="ECO:0000259" key="1">
    <source>
        <dbReference type="Pfam" id="PF14737"/>
    </source>
</evidence>
<accession>A0A9P9K0N5</accession>
<reference evidence="2" key="1">
    <citation type="journal article" date="2021" name="Nat. Commun.">
        <title>Genetic determinants of endophytism in the Arabidopsis root mycobiome.</title>
        <authorList>
            <person name="Mesny F."/>
            <person name="Miyauchi S."/>
            <person name="Thiergart T."/>
            <person name="Pickel B."/>
            <person name="Atanasova L."/>
            <person name="Karlsson M."/>
            <person name="Huettel B."/>
            <person name="Barry K.W."/>
            <person name="Haridas S."/>
            <person name="Chen C."/>
            <person name="Bauer D."/>
            <person name="Andreopoulos W."/>
            <person name="Pangilinan J."/>
            <person name="LaButti K."/>
            <person name="Riley R."/>
            <person name="Lipzen A."/>
            <person name="Clum A."/>
            <person name="Drula E."/>
            <person name="Henrissat B."/>
            <person name="Kohler A."/>
            <person name="Grigoriev I.V."/>
            <person name="Martin F.M."/>
            <person name="Hacquard S."/>
        </authorList>
    </citation>
    <scope>NUCLEOTIDE SEQUENCE</scope>
    <source>
        <strain evidence="2">FSSC 5 MPI-SDFR-AT-0091</strain>
    </source>
</reference>
<dbReference type="Proteomes" id="UP000736672">
    <property type="component" value="Unassembled WGS sequence"/>
</dbReference>
<dbReference type="AlphaFoldDB" id="A0A9P9K0N5"/>
<protein>
    <recommendedName>
        <fullName evidence="1">DUF4470 domain-containing protein</fullName>
    </recommendedName>
</protein>
<gene>
    <name evidence="2" type="ORF">B0J15DRAFT_515265</name>
</gene>